<dbReference type="RefSeq" id="WP_248343627.1">
    <property type="nucleotide sequence ID" value="NZ_AP025592.1"/>
</dbReference>
<evidence type="ECO:0000313" key="2">
    <source>
        <dbReference type="Proteomes" id="UP001162734"/>
    </source>
</evidence>
<dbReference type="Proteomes" id="UP001162734">
    <property type="component" value="Chromosome"/>
</dbReference>
<reference evidence="2" key="1">
    <citation type="journal article" date="2022" name="Int. J. Syst. Evol. Microbiol.">
        <title>Anaeromyxobacter oryzae sp. nov., Anaeromyxobacter diazotrophicus sp. nov. and Anaeromyxobacter paludicola sp. nov., isolated from paddy soils.</title>
        <authorList>
            <person name="Itoh H."/>
            <person name="Xu Z."/>
            <person name="Mise K."/>
            <person name="Masuda Y."/>
            <person name="Ushijima N."/>
            <person name="Hayakawa C."/>
            <person name="Shiratori Y."/>
            <person name="Senoo K."/>
        </authorList>
    </citation>
    <scope>NUCLEOTIDE SEQUENCE [LARGE SCALE GENOMIC DNA]</scope>
    <source>
        <strain evidence="2">Red630</strain>
    </source>
</reference>
<dbReference type="InterPro" id="IPR023170">
    <property type="entry name" value="HhH_base_excis_C"/>
</dbReference>
<name>A0ABM7X5E9_9BACT</name>
<sequence>MPRATPLTRPAARRLRPLLLALEDTLDRAARIAADPLEFPRRYADPADAEVAGLVASALAYGRADLFRPQVAYLLGEMGPRPADFAERFARAPSADRFPAFRYRFNRPPDAAALVAAAGALRLAHGSLGARFGALYRAAAGGGAASPVRAALAAFAAELRAAPPAVALLEARGPRGLAHLLPDAAKAGACKRWNLYLRWMVRGPDGVDLGHWRAEVPAAALVVPLDTHLARMARQLGLTRRRDLSWRTAEEVTAGLRLLDPEDPVRHDFALCHLGMSGACPARRGPEHCAACALTSACRERARPGSARARTASPAPRRGAR</sequence>
<gene>
    <name evidence="1" type="ORF">AMPC_01580</name>
</gene>
<organism evidence="1 2">
    <name type="scientific">Anaeromyxobacter paludicola</name>
    <dbReference type="NCBI Taxonomy" id="2918171"/>
    <lineage>
        <taxon>Bacteria</taxon>
        <taxon>Pseudomonadati</taxon>
        <taxon>Myxococcota</taxon>
        <taxon>Myxococcia</taxon>
        <taxon>Myxococcales</taxon>
        <taxon>Cystobacterineae</taxon>
        <taxon>Anaeromyxobacteraceae</taxon>
        <taxon>Anaeromyxobacter</taxon>
    </lineage>
</organism>
<dbReference type="Pfam" id="PF09674">
    <property type="entry name" value="DUF2400"/>
    <property type="match status" value="1"/>
</dbReference>
<dbReference type="InterPro" id="IPR011257">
    <property type="entry name" value="DNA_glycosylase"/>
</dbReference>
<evidence type="ECO:0000313" key="1">
    <source>
        <dbReference type="EMBL" id="BDG07045.1"/>
    </source>
</evidence>
<dbReference type="InterPro" id="IPR014127">
    <property type="entry name" value="CHP02757"/>
</dbReference>
<keyword evidence="2" id="KW-1185">Reference proteome</keyword>
<dbReference type="SUPFAM" id="SSF48150">
    <property type="entry name" value="DNA-glycosylase"/>
    <property type="match status" value="1"/>
</dbReference>
<proteinExistence type="predicted"/>
<dbReference type="EMBL" id="AP025592">
    <property type="protein sequence ID" value="BDG07045.1"/>
    <property type="molecule type" value="Genomic_DNA"/>
</dbReference>
<dbReference type="NCBIfam" id="TIGR02757">
    <property type="entry name" value="TIGR02757 family protein"/>
    <property type="match status" value="1"/>
</dbReference>
<accession>A0ABM7X5E9</accession>
<protein>
    <submittedName>
        <fullName evidence="1">TIGR02757 family protein</fullName>
    </submittedName>
</protein>
<dbReference type="Gene3D" id="1.10.1670.10">
    <property type="entry name" value="Helix-hairpin-Helix base-excision DNA repair enzymes (C-terminal)"/>
    <property type="match status" value="1"/>
</dbReference>